<feature type="non-terminal residue" evidence="2">
    <location>
        <position position="99"/>
    </location>
</feature>
<dbReference type="Gene3D" id="3.40.50.620">
    <property type="entry name" value="HUPs"/>
    <property type="match status" value="1"/>
</dbReference>
<dbReference type="SUPFAM" id="SSF52402">
    <property type="entry name" value="Adenine nucleotide alpha hydrolases-like"/>
    <property type="match status" value="1"/>
</dbReference>
<dbReference type="EMBL" id="BART01010800">
    <property type="protein sequence ID" value="GAG77115.1"/>
    <property type="molecule type" value="Genomic_DNA"/>
</dbReference>
<dbReference type="InterPro" id="IPR014729">
    <property type="entry name" value="Rossmann-like_a/b/a_fold"/>
</dbReference>
<name>X1A4R9_9ZZZZ</name>
<dbReference type="InterPro" id="IPR014730">
    <property type="entry name" value="ETF_a/b_N"/>
</dbReference>
<organism evidence="2">
    <name type="scientific">marine sediment metagenome</name>
    <dbReference type="NCBI Taxonomy" id="412755"/>
    <lineage>
        <taxon>unclassified sequences</taxon>
        <taxon>metagenomes</taxon>
        <taxon>ecological metagenomes</taxon>
    </lineage>
</organism>
<dbReference type="PANTHER" id="PTHR21294">
    <property type="entry name" value="ELECTRON TRANSFER FLAVOPROTEIN BETA-SUBUNIT"/>
    <property type="match status" value="1"/>
</dbReference>
<dbReference type="AlphaFoldDB" id="X1A4R9"/>
<comment type="caution">
    <text evidence="2">The sequence shown here is derived from an EMBL/GenBank/DDBJ whole genome shotgun (WGS) entry which is preliminary data.</text>
</comment>
<gene>
    <name evidence="2" type="ORF">S01H4_23320</name>
</gene>
<proteinExistence type="predicted"/>
<evidence type="ECO:0000313" key="2">
    <source>
        <dbReference type="EMBL" id="GAG77115.1"/>
    </source>
</evidence>
<protein>
    <recommendedName>
        <fullName evidence="1">Electron transfer flavoprotein alpha/beta-subunit N-terminal domain-containing protein</fullName>
    </recommendedName>
</protein>
<reference evidence="2" key="1">
    <citation type="journal article" date="2014" name="Front. Microbiol.">
        <title>High frequency of phylogenetically diverse reductive dehalogenase-homologous genes in deep subseafloor sedimentary metagenomes.</title>
        <authorList>
            <person name="Kawai M."/>
            <person name="Futagami T."/>
            <person name="Toyoda A."/>
            <person name="Takaki Y."/>
            <person name="Nishi S."/>
            <person name="Hori S."/>
            <person name="Arai W."/>
            <person name="Tsubouchi T."/>
            <person name="Morono Y."/>
            <person name="Uchiyama I."/>
            <person name="Ito T."/>
            <person name="Fujiyama A."/>
            <person name="Inagaki F."/>
            <person name="Takami H."/>
        </authorList>
    </citation>
    <scope>NUCLEOTIDE SEQUENCE</scope>
    <source>
        <strain evidence="2">Expedition CK06-06</strain>
    </source>
</reference>
<dbReference type="Pfam" id="PF01012">
    <property type="entry name" value="ETF"/>
    <property type="match status" value="1"/>
</dbReference>
<sequence length="99" mass="11015">MNIFVFVKRVPDTESKIRIDRENNSIIEEELNFVLSPYDEYAVEEALRVREAAGGKVTVFSLGPDEAKVILKKALAMGADEAVLIKDDSPEAYDGLRIA</sequence>
<feature type="domain" description="Electron transfer flavoprotein alpha/beta-subunit N-terminal" evidence="1">
    <location>
        <begin position="26"/>
        <end position="98"/>
    </location>
</feature>
<accession>X1A4R9</accession>
<dbReference type="GO" id="GO:0009055">
    <property type="term" value="F:electron transfer activity"/>
    <property type="evidence" value="ECO:0007669"/>
    <property type="project" value="InterPro"/>
</dbReference>
<evidence type="ECO:0000259" key="1">
    <source>
        <dbReference type="Pfam" id="PF01012"/>
    </source>
</evidence>
<dbReference type="InterPro" id="IPR012255">
    <property type="entry name" value="ETF_b"/>
</dbReference>